<sequence length="205" mass="22144">MSNKRPVNFAGVRGNAVLLGQQFVGEVLQKGSVAVDATAGNGYDTLFLANAVGAGGRVYAFDIQREALDITARRLKQFGLDSGVTLIHDGHEKMDLYIDTPVDAFIFNLGYLPGGDHDRITRAHTTVRALQIALELLKPGGRISVVVYTGHPGAADESRAVEETAANLDPRRFGVLKVTFINRSVSAPFLIFIERVKKGIENLAP</sequence>
<proteinExistence type="predicted"/>
<dbReference type="AlphaFoldDB" id="A0A5S4ZS32"/>
<reference evidence="1 2" key="1">
    <citation type="submission" date="2019-07" db="EMBL/GenBank/DDBJ databases">
        <title>Genomic Encyclopedia of Type Strains, Phase I: the one thousand microbial genomes (KMG-I) project.</title>
        <authorList>
            <person name="Kyrpides N."/>
        </authorList>
    </citation>
    <scope>NUCLEOTIDE SEQUENCE [LARGE SCALE GENOMIC DNA]</scope>
    <source>
        <strain evidence="1 2">DSM 6562</strain>
    </source>
</reference>
<dbReference type="GO" id="GO:0008168">
    <property type="term" value="F:methyltransferase activity"/>
    <property type="evidence" value="ECO:0007669"/>
    <property type="project" value="UniProtKB-KW"/>
</dbReference>
<protein>
    <submittedName>
        <fullName evidence="1">Putative rRNA methylase</fullName>
    </submittedName>
</protein>
<dbReference type="Gene3D" id="3.40.50.150">
    <property type="entry name" value="Vaccinia Virus protein VP39"/>
    <property type="match status" value="1"/>
</dbReference>
<dbReference type="SUPFAM" id="SSF53335">
    <property type="entry name" value="S-adenosyl-L-methionine-dependent methyltransferases"/>
    <property type="match status" value="1"/>
</dbReference>
<dbReference type="Pfam" id="PF06962">
    <property type="entry name" value="rRNA_methylase"/>
    <property type="match status" value="1"/>
</dbReference>
<organism evidence="1 2">
    <name type="scientific">Desulfallas thermosapovorans DSM 6562</name>
    <dbReference type="NCBI Taxonomy" id="1121431"/>
    <lineage>
        <taxon>Bacteria</taxon>
        <taxon>Bacillati</taxon>
        <taxon>Bacillota</taxon>
        <taxon>Clostridia</taxon>
        <taxon>Eubacteriales</taxon>
        <taxon>Desulfallaceae</taxon>
        <taxon>Desulfallas</taxon>
    </lineage>
</organism>
<dbReference type="GO" id="GO:0032259">
    <property type="term" value="P:methylation"/>
    <property type="evidence" value="ECO:0007669"/>
    <property type="project" value="UniProtKB-KW"/>
</dbReference>
<dbReference type="InterPro" id="IPR029063">
    <property type="entry name" value="SAM-dependent_MTases_sf"/>
</dbReference>
<comment type="caution">
    <text evidence="1">The sequence shown here is derived from an EMBL/GenBank/DDBJ whole genome shotgun (WGS) entry which is preliminary data.</text>
</comment>
<name>A0A5S4ZS32_9FIRM</name>
<dbReference type="RefSeq" id="WP_166511586.1">
    <property type="nucleotide sequence ID" value="NZ_VNHM01000007.1"/>
</dbReference>
<keyword evidence="1" id="KW-0808">Transferase</keyword>
<dbReference type="PANTHER" id="PTHR35276:SF1">
    <property type="entry name" value="TRNA (MNM(5)S(2)U34)-METHYLTRANSFERASE, CHLOROPLASTIC"/>
    <property type="match status" value="1"/>
</dbReference>
<dbReference type="EMBL" id="VNHM01000007">
    <property type="protein sequence ID" value="TYO95615.1"/>
    <property type="molecule type" value="Genomic_DNA"/>
</dbReference>
<dbReference type="InterPro" id="IPR010719">
    <property type="entry name" value="MnmM_MeTrfase"/>
</dbReference>
<dbReference type="Proteomes" id="UP000323166">
    <property type="component" value="Unassembled WGS sequence"/>
</dbReference>
<dbReference type="PANTHER" id="PTHR35276">
    <property type="entry name" value="S-ADENOSYL-L-METHIONINE-DEPENDENT METHYLTRANSFERASES SUPERFAMILY PROTEIN"/>
    <property type="match status" value="1"/>
</dbReference>
<keyword evidence="2" id="KW-1185">Reference proteome</keyword>
<gene>
    <name evidence="1" type="ORF">LX24_01577</name>
</gene>
<keyword evidence="1" id="KW-0489">Methyltransferase</keyword>
<dbReference type="CDD" id="cd02440">
    <property type="entry name" value="AdoMet_MTases"/>
    <property type="match status" value="1"/>
</dbReference>
<evidence type="ECO:0000313" key="1">
    <source>
        <dbReference type="EMBL" id="TYO95615.1"/>
    </source>
</evidence>
<accession>A0A5S4ZS32</accession>
<evidence type="ECO:0000313" key="2">
    <source>
        <dbReference type="Proteomes" id="UP000323166"/>
    </source>
</evidence>